<evidence type="ECO:0000256" key="8">
    <source>
        <dbReference type="ARBA" id="ARBA00022801"/>
    </source>
</evidence>
<evidence type="ECO:0000313" key="13">
    <source>
        <dbReference type="EMBL" id="SCU87114.1"/>
    </source>
</evidence>
<comment type="similarity">
    <text evidence="9">Belongs to the peptidase M24A family. Methionine aminopeptidase eukaryotic type 2 subfamily.</text>
</comment>
<reference evidence="13 14" key="1">
    <citation type="submission" date="2016-03" db="EMBL/GenBank/DDBJ databases">
        <authorList>
            <person name="Devillers H."/>
        </authorList>
    </citation>
    <scope>NUCLEOTIDE SEQUENCE [LARGE SCALE GENOMIC DNA]</scope>
    <source>
        <strain evidence="13">CBS 11717</strain>
    </source>
</reference>
<feature type="binding site" evidence="9">
    <location>
        <position position="216"/>
    </location>
    <ligand>
        <name>a divalent metal cation</name>
        <dbReference type="ChEBI" id="CHEBI:60240"/>
        <label>2</label>
        <note>catalytic</note>
    </ligand>
</feature>
<evidence type="ECO:0000256" key="2">
    <source>
        <dbReference type="ARBA" id="ARBA00001936"/>
    </source>
</evidence>
<dbReference type="InterPro" id="IPR036388">
    <property type="entry name" value="WH-like_DNA-bd_sf"/>
</dbReference>
<dbReference type="PANTHER" id="PTHR45777">
    <property type="entry name" value="METHIONINE AMINOPEPTIDASE 2"/>
    <property type="match status" value="1"/>
</dbReference>
<feature type="binding site" evidence="9">
    <location>
        <position position="205"/>
    </location>
    <ligand>
        <name>a divalent metal cation</name>
        <dbReference type="ChEBI" id="CHEBI:60240"/>
        <label>1</label>
    </ligand>
</feature>
<dbReference type="InterPro" id="IPR036390">
    <property type="entry name" value="WH_DNA-bd_sf"/>
</dbReference>
<feature type="binding site" evidence="9">
    <location>
        <position position="412"/>
    </location>
    <ligand>
        <name>a divalent metal cation</name>
        <dbReference type="ChEBI" id="CHEBI:60240"/>
        <label>1</label>
    </ligand>
</feature>
<feature type="domain" description="Peptidase M24" evidence="12">
    <location>
        <begin position="114"/>
        <end position="328"/>
    </location>
</feature>
<dbReference type="GO" id="GO:0046872">
    <property type="term" value="F:metal ion binding"/>
    <property type="evidence" value="ECO:0007669"/>
    <property type="project" value="UniProtKB-UniRule"/>
</dbReference>
<keyword evidence="8 9" id="KW-0378">Hydrolase</keyword>
<dbReference type="GO" id="GO:0070006">
    <property type="term" value="F:metalloaminopeptidase activity"/>
    <property type="evidence" value="ECO:0007669"/>
    <property type="project" value="UniProtKB-UniRule"/>
</dbReference>
<evidence type="ECO:0000256" key="11">
    <source>
        <dbReference type="SAM" id="MobiDB-lite"/>
    </source>
</evidence>
<dbReference type="Proteomes" id="UP000191024">
    <property type="component" value="Chromosome D"/>
</dbReference>
<dbReference type="PRINTS" id="PR00599">
    <property type="entry name" value="MAPEPTIDASE"/>
</dbReference>
<dbReference type="GO" id="GO:0004239">
    <property type="term" value="F:initiator methionyl aminopeptidase activity"/>
    <property type="evidence" value="ECO:0007669"/>
    <property type="project" value="UniProtKB-UniRule"/>
</dbReference>
<evidence type="ECO:0000256" key="3">
    <source>
        <dbReference type="ARBA" id="ARBA00001954"/>
    </source>
</evidence>
<evidence type="ECO:0000256" key="6">
    <source>
        <dbReference type="ARBA" id="ARBA00022670"/>
    </source>
</evidence>
<dbReference type="InterPro" id="IPR036005">
    <property type="entry name" value="Creatinase/aminopeptidase-like"/>
</dbReference>
<evidence type="ECO:0000256" key="10">
    <source>
        <dbReference type="RuleBase" id="RU003653"/>
    </source>
</evidence>
<feature type="compositionally biased region" description="Polar residues" evidence="11">
    <location>
        <begin position="22"/>
        <end position="43"/>
    </location>
</feature>
<feature type="binding site" evidence="9">
    <location>
        <position position="185"/>
    </location>
    <ligand>
        <name>substrate</name>
    </ligand>
</feature>
<dbReference type="AlphaFoldDB" id="A0A1G4JAS3"/>
<dbReference type="PROSITE" id="PS01202">
    <property type="entry name" value="MAP_2"/>
    <property type="match status" value="1"/>
</dbReference>
<dbReference type="InterPro" id="IPR000994">
    <property type="entry name" value="Pept_M24"/>
</dbReference>
<evidence type="ECO:0000256" key="1">
    <source>
        <dbReference type="ARBA" id="ARBA00000294"/>
    </source>
</evidence>
<comment type="catalytic activity">
    <reaction evidence="1 9 10">
        <text>Release of N-terminal amino acids, preferentially methionine, from peptides and arylamides.</text>
        <dbReference type="EC" id="3.4.11.18"/>
    </reaction>
</comment>
<gene>
    <name evidence="9" type="primary">MAP2</name>
    <name evidence="13" type="ORF">LAMI_0D04786G</name>
</gene>
<comment type="cofactor">
    <cofactor evidence="2">
        <name>Mn(2+)</name>
        <dbReference type="ChEBI" id="CHEBI:29035"/>
    </cofactor>
</comment>
<protein>
    <recommendedName>
        <fullName evidence="9">Methionine aminopeptidase 2</fullName>
        <shortName evidence="9">MAP 2</shortName>
        <shortName evidence="9">MetAP 2</shortName>
        <ecNumber evidence="9">3.4.11.18</ecNumber>
    </recommendedName>
    <alternativeName>
        <fullName evidence="9">Peptidase M</fullName>
    </alternativeName>
</protein>
<feature type="binding site" evidence="9">
    <location>
        <position position="216"/>
    </location>
    <ligand>
        <name>a divalent metal cation</name>
        <dbReference type="ChEBI" id="CHEBI:60240"/>
        <label>1</label>
    </ligand>
</feature>
<feature type="binding site" evidence="9">
    <location>
        <position position="293"/>
    </location>
    <ligand>
        <name>substrate</name>
    </ligand>
</feature>
<keyword evidence="6 9" id="KW-0645">Protease</keyword>
<feature type="binding site" evidence="9">
    <location>
        <position position="412"/>
    </location>
    <ligand>
        <name>a divalent metal cation</name>
        <dbReference type="ChEBI" id="CHEBI:60240"/>
        <label>2</label>
        <note>catalytic</note>
    </ligand>
</feature>
<dbReference type="CDD" id="cd01088">
    <property type="entry name" value="MetAP2"/>
    <property type="match status" value="1"/>
</dbReference>
<dbReference type="NCBIfam" id="TIGR00501">
    <property type="entry name" value="met_pdase_II"/>
    <property type="match status" value="1"/>
</dbReference>
<dbReference type="Gene3D" id="3.90.230.10">
    <property type="entry name" value="Creatinase/methionine aminopeptidase superfamily"/>
    <property type="match status" value="1"/>
</dbReference>
<name>A0A1G4JAS3_9SACH</name>
<evidence type="ECO:0000259" key="12">
    <source>
        <dbReference type="Pfam" id="PF00557"/>
    </source>
</evidence>
<feature type="region of interest" description="Disordered" evidence="11">
    <location>
        <begin position="1"/>
        <end position="61"/>
    </location>
</feature>
<dbReference type="GO" id="GO:0005737">
    <property type="term" value="C:cytoplasm"/>
    <property type="evidence" value="ECO:0007669"/>
    <property type="project" value="UniProtKB-SubCell"/>
</dbReference>
<comment type="cofactor">
    <cofactor evidence="9">
        <name>Co(2+)</name>
        <dbReference type="ChEBI" id="CHEBI:48828"/>
    </cofactor>
    <cofactor evidence="9">
        <name>Zn(2+)</name>
        <dbReference type="ChEBI" id="CHEBI:29105"/>
    </cofactor>
    <cofactor evidence="9">
        <name>Mn(2+)</name>
        <dbReference type="ChEBI" id="CHEBI:29035"/>
    </cofactor>
    <cofactor evidence="9">
        <name>Fe(2+)</name>
        <dbReference type="ChEBI" id="CHEBI:29033"/>
    </cofactor>
    <text evidence="9">Binds 2 divalent metal cations per subunit. Has a high-affinity and a low affinity metal-binding site. The true nature of the physiological cofactor is under debate. The enzyme is active with cobalt, zinc, manganese or divalent iron ions. Most likely, methionine aminopeptidases function as mononuclear Fe(2+)-metalloproteases under physiological conditions, and the catalytically relevant metal-binding site has been assigned to the histidine-containing high-affinity site.</text>
</comment>
<dbReference type="SUPFAM" id="SSF46785">
    <property type="entry name" value="Winged helix' DNA-binding domain"/>
    <property type="match status" value="1"/>
</dbReference>
<dbReference type="SUPFAM" id="SSF55920">
    <property type="entry name" value="Creatinase/aminopeptidase"/>
    <property type="match status" value="1"/>
</dbReference>
<accession>A0A1G4JAS3</accession>
<dbReference type="Pfam" id="PF00557">
    <property type="entry name" value="Peptidase_M24"/>
    <property type="match status" value="1"/>
</dbReference>
<keyword evidence="5 9" id="KW-0963">Cytoplasm</keyword>
<comment type="function">
    <text evidence="9 10">Cotranslationally removes the N-terminal methionine from nascent proteins. The N-terminal methionine is often cleaved when the second residue in the primary sequence is small and uncharged (Met-Ala-, Cys, Gly, Pro, Ser, Thr, or Val).</text>
</comment>
<dbReference type="InterPro" id="IPR050247">
    <property type="entry name" value="Met_Aminopeptidase_Type2"/>
</dbReference>
<evidence type="ECO:0000256" key="4">
    <source>
        <dbReference type="ARBA" id="ARBA00022438"/>
    </source>
</evidence>
<dbReference type="HAMAP" id="MF_03175">
    <property type="entry name" value="MetAP_2_euk"/>
    <property type="match status" value="1"/>
</dbReference>
<sequence length="431" mass="48111">MLEKVDNAVSTVQEALKRSKLDPQSTTSTGVEGTRPTPSSEATTGEVGGTSDKKKKKKKKKNTNIKNITNFYPDNVYPEGQWMEYHQDFNLQRTTDAEKRYEARDKENATRWNDMRKGAEIHRRVRKNLQNKLKPDMSLMDVVDIVENATRKFTGVDENGEFAGQTKVQGIGFPTGVSLNNIAAHFTPNAGDKTVLRYEDVMKVDIGVHINGYIVDSAWTVAFDSKYDNLLEAVREATNTGVREAGIDVRLTDIGEAIQEVMESYEIELDGTTYGIKPCRNLCGHNIAPFRIHGGKSVPIVKNGDQTKMEEGEHFAIETFGTTGRGYVVPSGECSHYAKAQGSHPVPSLSRAKALLKTIDDNFGTLPFCRRYLDRIGEDKYLFGLNQLVKQGIVQDYPPLVDVAGSYTAQFEHTILLHPHKKEVVSKGEDY</sequence>
<keyword evidence="14" id="KW-1185">Reference proteome</keyword>
<dbReference type="OrthoDB" id="7848262at2759"/>
<feature type="binding site" evidence="9">
    <location>
        <position position="318"/>
    </location>
    <ligand>
        <name>a divalent metal cation</name>
        <dbReference type="ChEBI" id="CHEBI:60240"/>
        <label>2</label>
        <note>catalytic</note>
    </ligand>
</feature>
<keyword evidence="7 9" id="KW-0479">Metal-binding</keyword>
<dbReference type="InterPro" id="IPR001714">
    <property type="entry name" value="Pept_M24_MAP"/>
</dbReference>
<evidence type="ECO:0000313" key="14">
    <source>
        <dbReference type="Proteomes" id="UP000191024"/>
    </source>
</evidence>
<dbReference type="EC" id="3.4.11.18" evidence="9"/>
<evidence type="ECO:0000256" key="5">
    <source>
        <dbReference type="ARBA" id="ARBA00022490"/>
    </source>
</evidence>
<evidence type="ECO:0000256" key="9">
    <source>
        <dbReference type="HAMAP-Rule" id="MF_03175"/>
    </source>
</evidence>
<dbReference type="InterPro" id="IPR002468">
    <property type="entry name" value="Pept_M24A_MAP2"/>
</dbReference>
<organism evidence="13 14">
    <name type="scientific">Lachancea mirantina</name>
    <dbReference type="NCBI Taxonomy" id="1230905"/>
    <lineage>
        <taxon>Eukaryota</taxon>
        <taxon>Fungi</taxon>
        <taxon>Dikarya</taxon>
        <taxon>Ascomycota</taxon>
        <taxon>Saccharomycotina</taxon>
        <taxon>Saccharomycetes</taxon>
        <taxon>Saccharomycetales</taxon>
        <taxon>Saccharomycetaceae</taxon>
        <taxon>Lachancea</taxon>
    </lineage>
</organism>
<dbReference type="EMBL" id="LT598463">
    <property type="protein sequence ID" value="SCU87114.1"/>
    <property type="molecule type" value="Genomic_DNA"/>
</dbReference>
<comment type="cofactor">
    <cofactor evidence="3">
        <name>Fe(2+)</name>
        <dbReference type="ChEBI" id="CHEBI:29033"/>
    </cofactor>
</comment>
<comment type="subcellular location">
    <subcellularLocation>
        <location evidence="9">Cytoplasm</location>
    </subcellularLocation>
</comment>
<dbReference type="PANTHER" id="PTHR45777:SF2">
    <property type="entry name" value="METHIONINE AMINOPEPTIDASE 2"/>
    <property type="match status" value="1"/>
</dbReference>
<dbReference type="Gene3D" id="1.10.10.10">
    <property type="entry name" value="Winged helix-like DNA-binding domain superfamily/Winged helix DNA-binding domain"/>
    <property type="match status" value="1"/>
</dbReference>
<dbReference type="GO" id="GO:0006508">
    <property type="term" value="P:proteolysis"/>
    <property type="evidence" value="ECO:0007669"/>
    <property type="project" value="UniProtKB-KW"/>
</dbReference>
<dbReference type="STRING" id="1230905.A0A1G4JAS3"/>
<dbReference type="InterPro" id="IPR018349">
    <property type="entry name" value="Pept_M24A_MAP2_BS"/>
</dbReference>
<evidence type="ECO:0000256" key="7">
    <source>
        <dbReference type="ARBA" id="ARBA00022723"/>
    </source>
</evidence>
<feature type="binding site" evidence="9">
    <location>
        <position position="285"/>
    </location>
    <ligand>
        <name>a divalent metal cation</name>
        <dbReference type="ChEBI" id="CHEBI:60240"/>
        <label>2</label>
        <note>catalytic</note>
    </ligand>
</feature>
<keyword evidence="4 9" id="KW-0031">Aminopeptidase</keyword>
<proteinExistence type="inferred from homology"/>